<reference evidence="8 9" key="1">
    <citation type="journal article" date="2015" name="Fungal Genet. Biol.">
        <title>Evolution of novel wood decay mechanisms in Agaricales revealed by the genome sequences of Fistulina hepatica and Cylindrobasidium torrendii.</title>
        <authorList>
            <person name="Floudas D."/>
            <person name="Held B.W."/>
            <person name="Riley R."/>
            <person name="Nagy L.G."/>
            <person name="Koehler G."/>
            <person name="Ransdell A.S."/>
            <person name="Younus H."/>
            <person name="Chow J."/>
            <person name="Chiniquy J."/>
            <person name="Lipzen A."/>
            <person name="Tritt A."/>
            <person name="Sun H."/>
            <person name="Haridas S."/>
            <person name="LaButti K."/>
            <person name="Ohm R.A."/>
            <person name="Kues U."/>
            <person name="Blanchette R.A."/>
            <person name="Grigoriev I.V."/>
            <person name="Minto R.E."/>
            <person name="Hibbett D.S."/>
        </authorList>
    </citation>
    <scope>NUCLEOTIDE SEQUENCE [LARGE SCALE GENOMIC DNA]</scope>
    <source>
        <strain evidence="8 9">FP15055 ss-10</strain>
    </source>
</reference>
<dbReference type="InterPro" id="IPR051374">
    <property type="entry name" value="Ataxin-10/CTR86_families"/>
</dbReference>
<evidence type="ECO:0000256" key="1">
    <source>
        <dbReference type="ARBA" id="ARBA00008384"/>
    </source>
</evidence>
<keyword evidence="3" id="KW-0131">Cell cycle</keyword>
<dbReference type="InterPro" id="IPR019156">
    <property type="entry name" value="Ataxin-10_domain"/>
</dbReference>
<evidence type="ECO:0000256" key="4">
    <source>
        <dbReference type="ARBA" id="ARBA00044746"/>
    </source>
</evidence>
<accession>A0A0D7BFA4</accession>
<evidence type="ECO:0000256" key="6">
    <source>
        <dbReference type="ARBA" id="ARBA00044805"/>
    </source>
</evidence>
<dbReference type="GO" id="GO:0051301">
    <property type="term" value="P:cell division"/>
    <property type="evidence" value="ECO:0007669"/>
    <property type="project" value="UniProtKB-KW"/>
</dbReference>
<dbReference type="SUPFAM" id="SSF48371">
    <property type="entry name" value="ARM repeat"/>
    <property type="match status" value="1"/>
</dbReference>
<dbReference type="GO" id="GO:0005829">
    <property type="term" value="C:cytosol"/>
    <property type="evidence" value="ECO:0007669"/>
    <property type="project" value="TreeGrafter"/>
</dbReference>
<dbReference type="Gene3D" id="1.25.10.10">
    <property type="entry name" value="Leucine-rich Repeat Variant"/>
    <property type="match status" value="2"/>
</dbReference>
<name>A0A0D7BFA4_9AGAR</name>
<sequence length="541" mass="59510">MTAISLDDFLISLESAVGSSTETVSAADTPALCALLDETAVKLARDHAFRKALGCAEPSLWPLLRKLWQMLYRAHQSTAVGSSEENIESPQTTSITHNSTRVLIFSLSRFTRNVVAGVASNQSKAFANEGEIRGLIHLYTSWTFADDPEAVAIARMLTQALSNIITANDTLSRALWESYLDLPEDQVILIRLLSSTNGKLALPALMVINNCITGSHSRAQLILDKAVGIRLCILLLDKMEATYEAEEGTEEASAFDVGYSIFTHLVEAGVVFDMYGKLSMQDEIITPHQTVLLKLLDSYLQSNSIAPEDVGSMRLAEKLCPFFGQCFFGLSAYAQRAIGNALSSDPRQSGVDPHLAELDLMLPKVCEALVLVSQCVTALALFDEAQTNLHKLCVELRSDARMLDEDIVEFLRLLDRFLPRITFGRPAPGPTGLPQDKPPQTQSATGFTYLKRDLVRLLGTLAYACRPVQDRVRKCGGIEAVMNLCVVDERNPFLREHAIFALRNILHGNVENQAVVNEIRPSSEWGEDGMLRQDPTASVLK</sequence>
<evidence type="ECO:0000313" key="8">
    <source>
        <dbReference type="EMBL" id="KIY69193.1"/>
    </source>
</evidence>
<evidence type="ECO:0000259" key="7">
    <source>
        <dbReference type="Pfam" id="PF09759"/>
    </source>
</evidence>
<evidence type="ECO:0000313" key="9">
    <source>
        <dbReference type="Proteomes" id="UP000054007"/>
    </source>
</evidence>
<dbReference type="InterPro" id="IPR016024">
    <property type="entry name" value="ARM-type_fold"/>
</dbReference>
<evidence type="ECO:0000256" key="3">
    <source>
        <dbReference type="ARBA" id="ARBA00023306"/>
    </source>
</evidence>
<comment type="function">
    <text evidence="4">May play a role in the regulation of cytokinesis.</text>
</comment>
<organism evidence="8 9">
    <name type="scientific">Cylindrobasidium torrendii FP15055 ss-10</name>
    <dbReference type="NCBI Taxonomy" id="1314674"/>
    <lineage>
        <taxon>Eukaryota</taxon>
        <taxon>Fungi</taxon>
        <taxon>Dikarya</taxon>
        <taxon>Basidiomycota</taxon>
        <taxon>Agaricomycotina</taxon>
        <taxon>Agaricomycetes</taxon>
        <taxon>Agaricomycetidae</taxon>
        <taxon>Agaricales</taxon>
        <taxon>Marasmiineae</taxon>
        <taxon>Physalacriaceae</taxon>
        <taxon>Cylindrobasidium</taxon>
    </lineage>
</organism>
<dbReference type="AlphaFoldDB" id="A0A0D7BFA4"/>
<evidence type="ECO:0000256" key="5">
    <source>
        <dbReference type="ARBA" id="ARBA00044801"/>
    </source>
</evidence>
<comment type="similarity">
    <text evidence="1">Belongs to the ataxin-10 family.</text>
</comment>
<gene>
    <name evidence="8" type="ORF">CYLTODRAFT_420906</name>
</gene>
<proteinExistence type="inferred from homology"/>
<dbReference type="OrthoDB" id="379794at2759"/>
<dbReference type="EMBL" id="KN880488">
    <property type="protein sequence ID" value="KIY69193.1"/>
    <property type="molecule type" value="Genomic_DNA"/>
</dbReference>
<dbReference type="Proteomes" id="UP000054007">
    <property type="component" value="Unassembled WGS sequence"/>
</dbReference>
<keyword evidence="9" id="KW-1185">Reference proteome</keyword>
<dbReference type="PANTHER" id="PTHR13255:SF0">
    <property type="entry name" value="ATAXIN-10"/>
    <property type="match status" value="1"/>
</dbReference>
<dbReference type="Pfam" id="PF09759">
    <property type="entry name" value="Atx10homo_assoc"/>
    <property type="match status" value="1"/>
</dbReference>
<feature type="domain" description="Ataxin-10" evidence="7">
    <location>
        <begin position="450"/>
        <end position="523"/>
    </location>
</feature>
<dbReference type="PANTHER" id="PTHR13255">
    <property type="entry name" value="ATAXIN-10"/>
    <property type="match status" value="1"/>
</dbReference>
<evidence type="ECO:0000256" key="2">
    <source>
        <dbReference type="ARBA" id="ARBA00022618"/>
    </source>
</evidence>
<protein>
    <recommendedName>
        <fullName evidence="5">Ataxin-10 homolog</fullName>
    </recommendedName>
    <alternativeName>
        <fullName evidence="6">Copper transport protein 86</fullName>
    </alternativeName>
</protein>
<dbReference type="InterPro" id="IPR011989">
    <property type="entry name" value="ARM-like"/>
</dbReference>
<keyword evidence="2" id="KW-0132">Cell division</keyword>